<protein>
    <recommendedName>
        <fullName evidence="7">Clip domain-containing protein</fullName>
    </recommendedName>
</protein>
<name>A0AAV2SBH8_MEGNR</name>
<dbReference type="InterPro" id="IPR022700">
    <property type="entry name" value="CLIP"/>
</dbReference>
<dbReference type="PROSITE" id="PS51888">
    <property type="entry name" value="CLIP"/>
    <property type="match status" value="1"/>
</dbReference>
<dbReference type="AlphaFoldDB" id="A0AAV2SBH8"/>
<feature type="non-terminal residue" evidence="8">
    <location>
        <position position="137"/>
    </location>
</feature>
<dbReference type="Proteomes" id="UP001497623">
    <property type="component" value="Unassembled WGS sequence"/>
</dbReference>
<evidence type="ECO:0000313" key="9">
    <source>
        <dbReference type="Proteomes" id="UP001497623"/>
    </source>
</evidence>
<evidence type="ECO:0000313" key="8">
    <source>
        <dbReference type="EMBL" id="CAL4182160.1"/>
    </source>
</evidence>
<evidence type="ECO:0000256" key="6">
    <source>
        <dbReference type="SAM" id="SignalP"/>
    </source>
</evidence>
<evidence type="ECO:0000256" key="3">
    <source>
        <dbReference type="ARBA" id="ARBA00022801"/>
    </source>
</evidence>
<evidence type="ECO:0000259" key="7">
    <source>
        <dbReference type="PROSITE" id="PS51888"/>
    </source>
</evidence>
<dbReference type="EMBL" id="CAXKWB010059712">
    <property type="protein sequence ID" value="CAL4182160.1"/>
    <property type="molecule type" value="Genomic_DNA"/>
</dbReference>
<feature type="signal peptide" evidence="6">
    <location>
        <begin position="1"/>
        <end position="25"/>
    </location>
</feature>
<dbReference type="InterPro" id="IPR038565">
    <property type="entry name" value="CLIP_sf"/>
</dbReference>
<dbReference type="Pfam" id="PF12032">
    <property type="entry name" value="CLIP"/>
    <property type="match status" value="1"/>
</dbReference>
<keyword evidence="4" id="KW-0720">Serine protease</keyword>
<proteinExistence type="predicted"/>
<keyword evidence="5" id="KW-1015">Disulfide bond</keyword>
<feature type="chain" id="PRO_5043483639" description="Clip domain-containing protein" evidence="6">
    <location>
        <begin position="26"/>
        <end position="137"/>
    </location>
</feature>
<dbReference type="Gene3D" id="3.30.1640.30">
    <property type="match status" value="1"/>
</dbReference>
<keyword evidence="9" id="KW-1185">Reference proteome</keyword>
<keyword evidence="2 6" id="KW-0732">Signal</keyword>
<reference evidence="8 9" key="1">
    <citation type="submission" date="2024-05" db="EMBL/GenBank/DDBJ databases">
        <authorList>
            <person name="Wallberg A."/>
        </authorList>
    </citation>
    <scope>NUCLEOTIDE SEQUENCE [LARGE SCALE GENOMIC DNA]</scope>
</reference>
<feature type="non-terminal residue" evidence="8">
    <location>
        <position position="1"/>
    </location>
</feature>
<evidence type="ECO:0000256" key="2">
    <source>
        <dbReference type="ARBA" id="ARBA00022729"/>
    </source>
</evidence>
<keyword evidence="3" id="KW-0378">Hydrolase</keyword>
<comment type="caution">
    <text evidence="8">The sequence shown here is derived from an EMBL/GenBank/DDBJ whole genome shotgun (WGS) entry which is preliminary data.</text>
</comment>
<feature type="domain" description="Clip" evidence="7">
    <location>
        <begin position="27"/>
        <end position="81"/>
    </location>
</feature>
<keyword evidence="1" id="KW-0645">Protease</keyword>
<evidence type="ECO:0000256" key="5">
    <source>
        <dbReference type="ARBA" id="ARBA00023157"/>
    </source>
</evidence>
<dbReference type="GO" id="GO:0008236">
    <property type="term" value="F:serine-type peptidase activity"/>
    <property type="evidence" value="ECO:0007669"/>
    <property type="project" value="UniProtKB-KW"/>
</dbReference>
<organism evidence="8 9">
    <name type="scientific">Meganyctiphanes norvegica</name>
    <name type="common">Northern krill</name>
    <name type="synonym">Thysanopoda norvegica</name>
    <dbReference type="NCBI Taxonomy" id="48144"/>
    <lineage>
        <taxon>Eukaryota</taxon>
        <taxon>Metazoa</taxon>
        <taxon>Ecdysozoa</taxon>
        <taxon>Arthropoda</taxon>
        <taxon>Crustacea</taxon>
        <taxon>Multicrustacea</taxon>
        <taxon>Malacostraca</taxon>
        <taxon>Eumalacostraca</taxon>
        <taxon>Eucarida</taxon>
        <taxon>Euphausiacea</taxon>
        <taxon>Euphausiidae</taxon>
        <taxon>Meganyctiphanes</taxon>
    </lineage>
</organism>
<sequence>HNNMKLCVKLLITWISLLSLSPVTAQGCTNTPDNSPGACITIHQCPQLNSLLQVVRNGGSGIDTLRRSICENGASGLKVCCPQRNNNKRIPTRLPSECGNNNFTKRNDGIEFEFQFIFSGTDAMLGENPWNVIFRGS</sequence>
<dbReference type="GO" id="GO:0006508">
    <property type="term" value="P:proteolysis"/>
    <property type="evidence" value="ECO:0007669"/>
    <property type="project" value="UniProtKB-KW"/>
</dbReference>
<accession>A0AAV2SBH8</accession>
<gene>
    <name evidence="8" type="ORF">MNOR_LOCUS35526</name>
</gene>
<evidence type="ECO:0000256" key="1">
    <source>
        <dbReference type="ARBA" id="ARBA00022670"/>
    </source>
</evidence>
<dbReference type="SMART" id="SM00680">
    <property type="entry name" value="CLIP"/>
    <property type="match status" value="1"/>
</dbReference>
<evidence type="ECO:0000256" key="4">
    <source>
        <dbReference type="ARBA" id="ARBA00022825"/>
    </source>
</evidence>